<reference evidence="2" key="1">
    <citation type="submission" date="2020-07" db="EMBL/GenBank/DDBJ databases">
        <title>Huge and variable diversity of episymbiotic CPR bacteria and DPANN archaea in groundwater ecosystems.</title>
        <authorList>
            <person name="He C.Y."/>
            <person name="Keren R."/>
            <person name="Whittaker M."/>
            <person name="Farag I.F."/>
            <person name="Doudna J."/>
            <person name="Cate J.H.D."/>
            <person name="Banfield J.F."/>
        </authorList>
    </citation>
    <scope>NUCLEOTIDE SEQUENCE</scope>
    <source>
        <strain evidence="2">NC_groundwater_1370_Ag_S-0.2um_69_93</strain>
    </source>
</reference>
<accession>A0A932ZU95</accession>
<gene>
    <name evidence="2" type="ORF">HY618_07230</name>
</gene>
<evidence type="ECO:0000313" key="2">
    <source>
        <dbReference type="EMBL" id="MBI4252237.1"/>
    </source>
</evidence>
<dbReference type="PROSITE" id="PS51257">
    <property type="entry name" value="PROKAR_LIPOPROTEIN"/>
    <property type="match status" value="1"/>
</dbReference>
<comment type="caution">
    <text evidence="2">The sequence shown here is derived from an EMBL/GenBank/DDBJ whole genome shotgun (WGS) entry which is preliminary data.</text>
</comment>
<dbReference type="EMBL" id="JACQRX010000315">
    <property type="protein sequence ID" value="MBI4252237.1"/>
    <property type="molecule type" value="Genomic_DNA"/>
</dbReference>
<protein>
    <submittedName>
        <fullName evidence="2">Uncharacterized protein</fullName>
    </submittedName>
</protein>
<sequence>MRRARLHLPVLIFLMTSLAGCTLRQAVARSTGAVVDDFLAAMNAEPDPV</sequence>
<keyword evidence="1" id="KW-0732">Signal</keyword>
<name>A0A932ZU95_UNCTE</name>
<feature type="signal peptide" evidence="1">
    <location>
        <begin position="1"/>
        <end position="19"/>
    </location>
</feature>
<evidence type="ECO:0000256" key="1">
    <source>
        <dbReference type="SAM" id="SignalP"/>
    </source>
</evidence>
<dbReference type="AlphaFoldDB" id="A0A932ZU95"/>
<proteinExistence type="predicted"/>
<organism evidence="2 3">
    <name type="scientific">Tectimicrobiota bacterium</name>
    <dbReference type="NCBI Taxonomy" id="2528274"/>
    <lineage>
        <taxon>Bacteria</taxon>
        <taxon>Pseudomonadati</taxon>
        <taxon>Nitrospinota/Tectimicrobiota group</taxon>
        <taxon>Candidatus Tectimicrobiota</taxon>
    </lineage>
</organism>
<feature type="non-terminal residue" evidence="2">
    <location>
        <position position="49"/>
    </location>
</feature>
<evidence type="ECO:0000313" key="3">
    <source>
        <dbReference type="Proteomes" id="UP000752292"/>
    </source>
</evidence>
<dbReference type="Proteomes" id="UP000752292">
    <property type="component" value="Unassembled WGS sequence"/>
</dbReference>
<feature type="chain" id="PRO_5036767021" evidence="1">
    <location>
        <begin position="20"/>
        <end position="49"/>
    </location>
</feature>